<dbReference type="InterPro" id="IPR036185">
    <property type="entry name" value="DNA_heli_DnaB-like_N_sf"/>
</dbReference>
<evidence type="ECO:0000313" key="16">
    <source>
        <dbReference type="Proteomes" id="UP000886812"/>
    </source>
</evidence>
<dbReference type="GO" id="GO:0005524">
    <property type="term" value="F:ATP binding"/>
    <property type="evidence" value="ECO:0007669"/>
    <property type="project" value="UniProtKB-UniRule"/>
</dbReference>
<keyword evidence="9" id="KW-0413">Isomerase</keyword>
<evidence type="ECO:0000256" key="2">
    <source>
        <dbReference type="ARBA" id="ARBA00022515"/>
    </source>
</evidence>
<dbReference type="Pfam" id="PF03796">
    <property type="entry name" value="DnaB_C"/>
    <property type="match status" value="1"/>
</dbReference>
<dbReference type="Proteomes" id="UP000886812">
    <property type="component" value="Unassembled WGS sequence"/>
</dbReference>
<dbReference type="Pfam" id="PF00772">
    <property type="entry name" value="DnaB"/>
    <property type="match status" value="1"/>
</dbReference>
<dbReference type="InterPro" id="IPR016136">
    <property type="entry name" value="DNA_helicase_N/primase_C"/>
</dbReference>
<comment type="caution">
    <text evidence="15">The sequence shown here is derived from an EMBL/GenBank/DDBJ whole genome shotgun (WGS) entry which is preliminary data.</text>
</comment>
<reference evidence="15" key="2">
    <citation type="journal article" date="2021" name="PeerJ">
        <title>Extensive microbial diversity within the chicken gut microbiome revealed by metagenomics and culture.</title>
        <authorList>
            <person name="Gilroy R."/>
            <person name="Ravi A."/>
            <person name="Getino M."/>
            <person name="Pursley I."/>
            <person name="Horton D.L."/>
            <person name="Alikhan N.F."/>
            <person name="Baker D."/>
            <person name="Gharbi K."/>
            <person name="Hall N."/>
            <person name="Watson M."/>
            <person name="Adriaenssens E.M."/>
            <person name="Foster-Nyarko E."/>
            <person name="Jarju S."/>
            <person name="Secka A."/>
            <person name="Antonio M."/>
            <person name="Oren A."/>
            <person name="Chaudhuri R.R."/>
            <person name="La Ragione R."/>
            <person name="Hildebrand F."/>
            <person name="Pallen M.J."/>
        </authorList>
    </citation>
    <scope>NUCLEOTIDE SEQUENCE</scope>
    <source>
        <strain evidence="15">10669</strain>
    </source>
</reference>
<evidence type="ECO:0000256" key="11">
    <source>
        <dbReference type="NCBIfam" id="TIGR00665"/>
    </source>
</evidence>
<dbReference type="Gene3D" id="1.10.860.10">
    <property type="entry name" value="DNAb Helicase, Chain A"/>
    <property type="match status" value="1"/>
</dbReference>
<evidence type="ECO:0000259" key="14">
    <source>
        <dbReference type="PROSITE" id="PS51199"/>
    </source>
</evidence>
<dbReference type="AlphaFoldDB" id="A0A9D1T228"/>
<dbReference type="InterPro" id="IPR007692">
    <property type="entry name" value="DNA_helicase_DnaB"/>
</dbReference>
<keyword evidence="3 12" id="KW-0235">DNA replication</keyword>
<keyword evidence="4 12" id="KW-0547">Nucleotide-binding</keyword>
<keyword evidence="6 12" id="KW-0347">Helicase</keyword>
<keyword evidence="7 12" id="KW-0067">ATP-binding</keyword>
<evidence type="ECO:0000313" key="15">
    <source>
        <dbReference type="EMBL" id="HIV04752.1"/>
    </source>
</evidence>
<evidence type="ECO:0000256" key="1">
    <source>
        <dbReference type="ARBA" id="ARBA00008428"/>
    </source>
</evidence>
<dbReference type="EMBL" id="DVOG01000169">
    <property type="protein sequence ID" value="HIV04752.1"/>
    <property type="molecule type" value="Genomic_DNA"/>
</dbReference>
<dbReference type="Gene3D" id="3.40.50.300">
    <property type="entry name" value="P-loop containing nucleotide triphosphate hydrolases"/>
    <property type="match status" value="1"/>
</dbReference>
<dbReference type="NCBIfam" id="TIGR00665">
    <property type="entry name" value="DnaB"/>
    <property type="match status" value="1"/>
</dbReference>
<evidence type="ECO:0000256" key="10">
    <source>
        <dbReference type="ARBA" id="ARBA00048954"/>
    </source>
</evidence>
<evidence type="ECO:0000256" key="13">
    <source>
        <dbReference type="SAM" id="MobiDB-lite"/>
    </source>
</evidence>
<feature type="region of interest" description="Disordered" evidence="13">
    <location>
        <begin position="1"/>
        <end position="44"/>
    </location>
</feature>
<dbReference type="InterPro" id="IPR027417">
    <property type="entry name" value="P-loop_NTPase"/>
</dbReference>
<evidence type="ECO:0000256" key="12">
    <source>
        <dbReference type="RuleBase" id="RU362085"/>
    </source>
</evidence>
<dbReference type="GO" id="GO:0005829">
    <property type="term" value="C:cytosol"/>
    <property type="evidence" value="ECO:0007669"/>
    <property type="project" value="TreeGrafter"/>
</dbReference>
<dbReference type="GO" id="GO:0006269">
    <property type="term" value="P:DNA replication, synthesis of primer"/>
    <property type="evidence" value="ECO:0007669"/>
    <property type="project" value="UniProtKB-UniRule"/>
</dbReference>
<gene>
    <name evidence="15" type="primary">dnaB</name>
    <name evidence="15" type="ORF">IAC75_06375</name>
</gene>
<protein>
    <recommendedName>
        <fullName evidence="11 12">Replicative DNA helicase</fullName>
        <ecNumber evidence="11 12">5.6.2.3</ecNumber>
    </recommendedName>
</protein>
<dbReference type="PANTHER" id="PTHR30153:SF2">
    <property type="entry name" value="REPLICATIVE DNA HELICASE"/>
    <property type="match status" value="1"/>
</dbReference>
<evidence type="ECO:0000256" key="7">
    <source>
        <dbReference type="ARBA" id="ARBA00022840"/>
    </source>
</evidence>
<feature type="domain" description="SF4 helicase" evidence="14">
    <location>
        <begin position="216"/>
        <end position="489"/>
    </location>
</feature>
<dbReference type="GO" id="GO:0016787">
    <property type="term" value="F:hydrolase activity"/>
    <property type="evidence" value="ECO:0007669"/>
    <property type="project" value="UniProtKB-KW"/>
</dbReference>
<dbReference type="PANTHER" id="PTHR30153">
    <property type="entry name" value="REPLICATIVE DNA HELICASE DNAB"/>
    <property type="match status" value="1"/>
</dbReference>
<accession>A0A9D1T228</accession>
<dbReference type="GO" id="GO:1990077">
    <property type="term" value="C:primosome complex"/>
    <property type="evidence" value="ECO:0007669"/>
    <property type="project" value="UniProtKB-UniRule"/>
</dbReference>
<dbReference type="SUPFAM" id="SSF52540">
    <property type="entry name" value="P-loop containing nucleoside triphosphate hydrolases"/>
    <property type="match status" value="1"/>
</dbReference>
<dbReference type="PROSITE" id="PS51199">
    <property type="entry name" value="SF4_HELICASE"/>
    <property type="match status" value="1"/>
</dbReference>
<keyword evidence="8 12" id="KW-0238">DNA-binding</keyword>
<evidence type="ECO:0000256" key="3">
    <source>
        <dbReference type="ARBA" id="ARBA00022705"/>
    </source>
</evidence>
<dbReference type="GO" id="GO:0003677">
    <property type="term" value="F:DNA binding"/>
    <property type="evidence" value="ECO:0007669"/>
    <property type="project" value="UniProtKB-UniRule"/>
</dbReference>
<evidence type="ECO:0000256" key="6">
    <source>
        <dbReference type="ARBA" id="ARBA00022806"/>
    </source>
</evidence>
<evidence type="ECO:0000256" key="4">
    <source>
        <dbReference type="ARBA" id="ARBA00022741"/>
    </source>
</evidence>
<dbReference type="CDD" id="cd00984">
    <property type="entry name" value="DnaB_C"/>
    <property type="match status" value="1"/>
</dbReference>
<dbReference type="GO" id="GO:0043139">
    <property type="term" value="F:5'-3' DNA helicase activity"/>
    <property type="evidence" value="ECO:0007669"/>
    <property type="project" value="UniProtKB-EC"/>
</dbReference>
<comment type="similarity">
    <text evidence="1 12">Belongs to the helicase family. DnaB subfamily.</text>
</comment>
<evidence type="ECO:0000256" key="8">
    <source>
        <dbReference type="ARBA" id="ARBA00023125"/>
    </source>
</evidence>
<keyword evidence="5 12" id="KW-0378">Hydrolase</keyword>
<proteinExistence type="inferred from homology"/>
<comment type="function">
    <text evidence="12">The main replicative DNA helicase, it participates in initiation and elongation during chromosome replication. Travels ahead of the DNA replisome, separating dsDNA into templates for DNA synthesis. A processive ATP-dependent 5'-3' DNA helicase it has DNA-dependent ATPase activity.</text>
</comment>
<sequence length="494" mass="54554">MSDSFENANPFPATAPRPRGNGFSRGNAHAGTPRGPEDRIPPHNTEAEQGLLASIIIDGGGEILSICAEKRVRPEYFFSTAHQLIFDALLSLYSNGKGIDEITLCEELRSRGSLEAVGGLIYVNELTARTETTVHAVHWLEIVRDAYFRRKLIDTARRTSEAAFHAADTLDSLLDSVEKSFLEISQDRVQESAQIVGQSNGPLDDALAMISRMAQNRGAITGIATGFRELDQMTFGFHPGQMIVVAARPGMGKTSIALNFIEAALFARSRPEGLSVLMFSLEMTSQDLMLRLLAARSRVKLRDVQRGFAKADDYKKLSAAGNEFRSRKLYIDDVGGQTISEMRAKARRLHSRIKLDLIVIDYLQLINGTDNSVSREQQIAEASRSIKAMAKEFGVPIIALAQLNRKSEDENRAPRVSDLRESGSIEQDADVVMLIDKARGKKETEEEARIAGVHSRTLIIAKQRNGPVGEIPLIFHGDLTLFSEPERKVREPDA</sequence>
<dbReference type="InterPro" id="IPR007694">
    <property type="entry name" value="DNA_helicase_DnaB-like_C"/>
</dbReference>
<organism evidence="15 16">
    <name type="scientific">Candidatus Spyradosoma merdigallinarum</name>
    <dbReference type="NCBI Taxonomy" id="2840950"/>
    <lineage>
        <taxon>Bacteria</taxon>
        <taxon>Pseudomonadati</taxon>
        <taxon>Verrucomicrobiota</taxon>
        <taxon>Opitutia</taxon>
        <taxon>Opitutia incertae sedis</taxon>
        <taxon>Candidatus Spyradosoma</taxon>
    </lineage>
</organism>
<evidence type="ECO:0000256" key="5">
    <source>
        <dbReference type="ARBA" id="ARBA00022801"/>
    </source>
</evidence>
<name>A0A9D1T228_9BACT</name>
<dbReference type="SUPFAM" id="SSF48024">
    <property type="entry name" value="N-terminal domain of DnaB helicase"/>
    <property type="match status" value="1"/>
</dbReference>
<comment type="catalytic activity">
    <reaction evidence="10 12">
        <text>ATP + H2O = ADP + phosphate + H(+)</text>
        <dbReference type="Rhea" id="RHEA:13065"/>
        <dbReference type="ChEBI" id="CHEBI:15377"/>
        <dbReference type="ChEBI" id="CHEBI:15378"/>
        <dbReference type="ChEBI" id="CHEBI:30616"/>
        <dbReference type="ChEBI" id="CHEBI:43474"/>
        <dbReference type="ChEBI" id="CHEBI:456216"/>
        <dbReference type="EC" id="5.6.2.3"/>
    </reaction>
</comment>
<dbReference type="SMART" id="SM00382">
    <property type="entry name" value="AAA"/>
    <property type="match status" value="1"/>
</dbReference>
<dbReference type="EC" id="5.6.2.3" evidence="11 12"/>
<dbReference type="InterPro" id="IPR007693">
    <property type="entry name" value="DNA_helicase_DnaB-like_N"/>
</dbReference>
<keyword evidence="2 12" id="KW-0639">Primosome</keyword>
<evidence type="ECO:0000256" key="9">
    <source>
        <dbReference type="ARBA" id="ARBA00023235"/>
    </source>
</evidence>
<dbReference type="InterPro" id="IPR003593">
    <property type="entry name" value="AAA+_ATPase"/>
</dbReference>
<reference evidence="15" key="1">
    <citation type="submission" date="2020-10" db="EMBL/GenBank/DDBJ databases">
        <authorList>
            <person name="Gilroy R."/>
        </authorList>
    </citation>
    <scope>NUCLEOTIDE SEQUENCE</scope>
    <source>
        <strain evidence="15">10669</strain>
    </source>
</reference>